<feature type="transmembrane region" description="Helical" evidence="2">
    <location>
        <begin position="83"/>
        <end position="104"/>
    </location>
</feature>
<keyword evidence="4" id="KW-1185">Reference proteome</keyword>
<comment type="caution">
    <text evidence="3">The sequence shown here is derived from an EMBL/GenBank/DDBJ whole genome shotgun (WGS) entry which is preliminary data.</text>
</comment>
<proteinExistence type="predicted"/>
<accession>A0A6V8KWI0</accession>
<evidence type="ECO:0000256" key="2">
    <source>
        <dbReference type="SAM" id="Phobius"/>
    </source>
</evidence>
<feature type="transmembrane region" description="Helical" evidence="2">
    <location>
        <begin position="125"/>
        <end position="144"/>
    </location>
</feature>
<keyword evidence="2" id="KW-0472">Membrane</keyword>
<dbReference type="AlphaFoldDB" id="A0A6V8KWI0"/>
<name>A0A6V8KWI0_9ACTN</name>
<protein>
    <submittedName>
        <fullName evidence="3">Uncharacterized protein</fullName>
    </submittedName>
</protein>
<keyword evidence="2" id="KW-0812">Transmembrane</keyword>
<dbReference type="InterPro" id="IPR043993">
    <property type="entry name" value="T4SS_pilin"/>
</dbReference>
<feature type="region of interest" description="Disordered" evidence="1">
    <location>
        <begin position="1"/>
        <end position="23"/>
    </location>
</feature>
<gene>
    <name evidence="3" type="ORF">Phou_091250</name>
</gene>
<reference evidence="3 4" key="1">
    <citation type="submission" date="2020-03" db="EMBL/GenBank/DDBJ databases">
        <title>Whole genome shotgun sequence of Phytohabitans houttuyneae NBRC 108639.</title>
        <authorList>
            <person name="Komaki H."/>
            <person name="Tamura T."/>
        </authorList>
    </citation>
    <scope>NUCLEOTIDE SEQUENCE [LARGE SCALE GENOMIC DNA]</scope>
    <source>
        <strain evidence="3 4">NBRC 108639</strain>
    </source>
</reference>
<dbReference type="Pfam" id="PF18895">
    <property type="entry name" value="T4SS_pilin"/>
    <property type="match status" value="1"/>
</dbReference>
<sequence>MTRKVFSRHFRRESTRGQPHRLPLRSGLLDRATRLTPVLLLAAAVPALVAWPGTAYAAPDPSSPPAPPTEPTVTSLDAVINNIRLWLLSILAAYATFCLVVAFFRYTSGEADEVAKAKVGFRSAAIGYAGAILAPLIVTIIGGWL</sequence>
<evidence type="ECO:0000256" key="1">
    <source>
        <dbReference type="SAM" id="MobiDB-lite"/>
    </source>
</evidence>
<dbReference type="EMBL" id="BLPF01000004">
    <property type="protein sequence ID" value="GFJ84945.1"/>
    <property type="molecule type" value="Genomic_DNA"/>
</dbReference>
<dbReference type="Proteomes" id="UP000482800">
    <property type="component" value="Unassembled WGS sequence"/>
</dbReference>
<feature type="compositionally biased region" description="Basic residues" evidence="1">
    <location>
        <begin position="1"/>
        <end position="11"/>
    </location>
</feature>
<evidence type="ECO:0000313" key="3">
    <source>
        <dbReference type="EMBL" id="GFJ84945.1"/>
    </source>
</evidence>
<reference evidence="3 4" key="2">
    <citation type="submission" date="2020-03" db="EMBL/GenBank/DDBJ databases">
        <authorList>
            <person name="Ichikawa N."/>
            <person name="Kimura A."/>
            <person name="Kitahashi Y."/>
            <person name="Uohara A."/>
        </authorList>
    </citation>
    <scope>NUCLEOTIDE SEQUENCE [LARGE SCALE GENOMIC DNA]</scope>
    <source>
        <strain evidence="3 4">NBRC 108639</strain>
    </source>
</reference>
<evidence type="ECO:0000313" key="4">
    <source>
        <dbReference type="Proteomes" id="UP000482800"/>
    </source>
</evidence>
<organism evidence="3 4">
    <name type="scientific">Phytohabitans houttuyneae</name>
    <dbReference type="NCBI Taxonomy" id="1076126"/>
    <lineage>
        <taxon>Bacteria</taxon>
        <taxon>Bacillati</taxon>
        <taxon>Actinomycetota</taxon>
        <taxon>Actinomycetes</taxon>
        <taxon>Micromonosporales</taxon>
        <taxon>Micromonosporaceae</taxon>
    </lineage>
</organism>
<keyword evidence="2" id="KW-1133">Transmembrane helix</keyword>
<dbReference type="RefSeq" id="WP_345514700.1">
    <property type="nucleotide sequence ID" value="NZ_BAABGO010000035.1"/>
</dbReference>